<feature type="domain" description="Adenylosuccinate lyase C-terminal" evidence="2">
    <location>
        <begin position="369"/>
        <end position="449"/>
    </location>
</feature>
<dbReference type="EMBL" id="KN848911">
    <property type="protein sequence ID" value="KIR57609.1"/>
    <property type="molecule type" value="Genomic_DNA"/>
</dbReference>
<dbReference type="Proteomes" id="UP000053800">
    <property type="component" value="Unassembled WGS sequence"/>
</dbReference>
<protein>
    <submittedName>
        <fullName evidence="3">3-carboxy-cis,cis-muconate cycloisomerase</fullName>
    </submittedName>
</protein>
<dbReference type="Gene3D" id="1.10.40.30">
    <property type="entry name" value="Fumarase/aspartase (C-terminal domain)"/>
    <property type="match status" value="1"/>
</dbReference>
<dbReference type="SMART" id="SM00998">
    <property type="entry name" value="ADSL_C"/>
    <property type="match status" value="1"/>
</dbReference>
<dbReference type="SUPFAM" id="SSF48557">
    <property type="entry name" value="L-aspartase-like"/>
    <property type="match status" value="1"/>
</dbReference>
<dbReference type="InterPro" id="IPR008948">
    <property type="entry name" value="L-Aspartase-like"/>
</dbReference>
<evidence type="ECO:0000259" key="2">
    <source>
        <dbReference type="SMART" id="SM00998"/>
    </source>
</evidence>
<sequence>MNNSISAYDSSLFRNIFTTDRMRAEFTDSAYVTRCVQAEVALAEAQAQHDVIPREAANRIKAGCNVDKLDMERLRMETDIVGYPILPLIKQLEGMCEGDSGRYLHWGATTQDIMDLAAILQMQAGLAIIEDQIQNLRRILTDLATKYRDTPMAGRTHLQHALPITFGYKAAVFLSSFDRHYERLKQLEPRCLMVQFGGAAGTLASLGDSDVGLKVRAQLAENLDLANPPISWHVARDGVAEVLSFLALVGGSLGKIALDLIIMCSNEFSEVQEPFVPHRGASSTMPQKRNPISSEVMLAASKLLRNHSTLGQDGMISDFERASGPWHLEWVAIPEAFCVASGALYQAEFALGGLCVDTDRMMVNLNSSKGLIVGEAVMMGIAPTTGRNEAHDIVYTACKDCIENGHSTLYDELLKNSSVVAMIGKDKLAELCDPRNYLGSCQRMVDDVIEDGRRKTAFVKAHANGNGKIPNGH</sequence>
<dbReference type="InterPro" id="IPR019468">
    <property type="entry name" value="AdenyloSucc_lyase_C"/>
</dbReference>
<evidence type="ECO:0000313" key="4">
    <source>
        <dbReference type="Proteomes" id="UP000053800"/>
    </source>
</evidence>
<dbReference type="Gene3D" id="1.20.200.10">
    <property type="entry name" value="Fumarase/aspartase (Central domain)"/>
    <property type="match status" value="1"/>
</dbReference>
<evidence type="ECO:0000313" key="3">
    <source>
        <dbReference type="EMBL" id="KIR57609.1"/>
    </source>
</evidence>
<name>A0ABR5B1Z1_CRYGA</name>
<proteinExistence type="inferred from homology"/>
<dbReference type="PRINTS" id="PR00149">
    <property type="entry name" value="FUMRATELYASE"/>
</dbReference>
<dbReference type="Pfam" id="PF10397">
    <property type="entry name" value="ADSL_C"/>
    <property type="match status" value="1"/>
</dbReference>
<dbReference type="PANTHER" id="PTHR43172:SF2">
    <property type="entry name" value="ADENYLOSUCCINATE LYASE C-TERMINAL DOMAIN-CONTAINING PROTEIN"/>
    <property type="match status" value="1"/>
</dbReference>
<dbReference type="InterPro" id="IPR000362">
    <property type="entry name" value="Fumarate_lyase_fam"/>
</dbReference>
<dbReference type="InterPro" id="IPR022761">
    <property type="entry name" value="Fumarate_lyase_N"/>
</dbReference>
<dbReference type="CDD" id="cd01597">
    <property type="entry name" value="pCLME"/>
    <property type="match status" value="1"/>
</dbReference>
<keyword evidence="4" id="KW-1185">Reference proteome</keyword>
<dbReference type="PANTHER" id="PTHR43172">
    <property type="entry name" value="ADENYLOSUCCINATE LYASE"/>
    <property type="match status" value="1"/>
</dbReference>
<organism evidence="3 4">
    <name type="scientific">Cryptococcus bacillisporus CA1873</name>
    <dbReference type="NCBI Taxonomy" id="1296111"/>
    <lineage>
        <taxon>Eukaryota</taxon>
        <taxon>Fungi</taxon>
        <taxon>Dikarya</taxon>
        <taxon>Basidiomycota</taxon>
        <taxon>Agaricomycotina</taxon>
        <taxon>Tremellomycetes</taxon>
        <taxon>Tremellales</taxon>
        <taxon>Cryptococcaceae</taxon>
        <taxon>Cryptococcus</taxon>
        <taxon>Cryptococcus gattii species complex</taxon>
    </lineage>
</organism>
<gene>
    <name evidence="3" type="ORF">I314_06501</name>
</gene>
<reference evidence="3 4" key="1">
    <citation type="submission" date="2015-01" db="EMBL/GenBank/DDBJ databases">
        <title>The Genome Sequence of Cryptococcus gattii CA1873.</title>
        <authorList>
            <consortium name="The Broad Institute Genomics Platform"/>
            <person name="Cuomo C."/>
            <person name="Litvintseva A."/>
            <person name="Chen Y."/>
            <person name="Heitman J."/>
            <person name="Sun S."/>
            <person name="Springer D."/>
            <person name="Dromer F."/>
            <person name="Young S."/>
            <person name="Zeng Q."/>
            <person name="Gargeya S."/>
            <person name="Abouelleil A."/>
            <person name="Alvarado L."/>
            <person name="Chapman S.B."/>
            <person name="Gainer-Dewar J."/>
            <person name="Goldberg J."/>
            <person name="Griggs A."/>
            <person name="Gujja S."/>
            <person name="Hansen M."/>
            <person name="Howarth C."/>
            <person name="Imamovic A."/>
            <person name="Larimer J."/>
            <person name="Murphy C."/>
            <person name="Naylor J."/>
            <person name="Pearson M."/>
            <person name="Priest M."/>
            <person name="Roberts A."/>
            <person name="Saif S."/>
            <person name="Shea T."/>
            <person name="Sykes S."/>
            <person name="Wortman J."/>
            <person name="Nusbaum C."/>
            <person name="Birren B."/>
        </authorList>
    </citation>
    <scope>NUCLEOTIDE SEQUENCE [LARGE SCALE GENOMIC DNA]</scope>
    <source>
        <strain evidence="3 4">CA1873</strain>
    </source>
</reference>
<evidence type="ECO:0000256" key="1">
    <source>
        <dbReference type="ARBA" id="ARBA00034772"/>
    </source>
</evidence>
<dbReference type="PRINTS" id="PR00145">
    <property type="entry name" value="ARGSUCLYASE"/>
</dbReference>
<accession>A0ABR5B1Z1</accession>
<comment type="similarity">
    <text evidence="1">Belongs to the class-II fumarase/aspartase family.</text>
</comment>
<dbReference type="Pfam" id="PF00206">
    <property type="entry name" value="Lyase_1"/>
    <property type="match status" value="1"/>
</dbReference>